<dbReference type="Gene3D" id="2.60.40.2310">
    <property type="match status" value="1"/>
</dbReference>
<dbReference type="Pfam" id="PF00082">
    <property type="entry name" value="Peptidase_S8"/>
    <property type="match status" value="1"/>
</dbReference>
<evidence type="ECO:0000256" key="8">
    <source>
        <dbReference type="PROSITE-ProRule" id="PRU01240"/>
    </source>
</evidence>
<organism evidence="16 17">
    <name type="scientific">Ornithinimicrobium cryptoxanthini</name>
    <dbReference type="NCBI Taxonomy" id="2934161"/>
    <lineage>
        <taxon>Bacteria</taxon>
        <taxon>Bacillati</taxon>
        <taxon>Actinomycetota</taxon>
        <taxon>Actinomycetes</taxon>
        <taxon>Micrococcales</taxon>
        <taxon>Ornithinimicrobiaceae</taxon>
        <taxon>Ornithinimicrobium</taxon>
    </lineage>
</organism>
<dbReference type="Pfam" id="PF04151">
    <property type="entry name" value="PPC"/>
    <property type="match status" value="1"/>
</dbReference>
<dbReference type="InterPro" id="IPR023828">
    <property type="entry name" value="Peptidase_S8_Ser-AS"/>
</dbReference>
<dbReference type="InterPro" id="IPR041469">
    <property type="entry name" value="Subtilisin-like_FN3"/>
</dbReference>
<evidence type="ECO:0000259" key="15">
    <source>
        <dbReference type="Pfam" id="PF17766"/>
    </source>
</evidence>
<evidence type="ECO:0000259" key="12">
    <source>
        <dbReference type="Pfam" id="PF02225"/>
    </source>
</evidence>
<dbReference type="PROSITE" id="PS00136">
    <property type="entry name" value="SUBTILASE_ASP"/>
    <property type="match status" value="1"/>
</dbReference>
<dbReference type="CDD" id="cd04852">
    <property type="entry name" value="Peptidases_S8_3"/>
    <property type="match status" value="1"/>
</dbReference>
<name>A0ABY4YH25_9MICO</name>
<feature type="active site" description="Charge relay system" evidence="8">
    <location>
        <position position="258"/>
    </location>
</feature>
<dbReference type="InterPro" id="IPR007280">
    <property type="entry name" value="Peptidase_C_arc/bac"/>
</dbReference>
<keyword evidence="4 10" id="KW-0732">Signal</keyword>
<dbReference type="InterPro" id="IPR010259">
    <property type="entry name" value="S8pro/Inhibitor_I9"/>
</dbReference>
<feature type="signal peptide" evidence="10">
    <location>
        <begin position="1"/>
        <end position="34"/>
    </location>
</feature>
<evidence type="ECO:0000256" key="10">
    <source>
        <dbReference type="SAM" id="SignalP"/>
    </source>
</evidence>
<dbReference type="RefSeq" id="WP_252620760.1">
    <property type="nucleotide sequence ID" value="NZ_CP099490.1"/>
</dbReference>
<dbReference type="Pfam" id="PF17766">
    <property type="entry name" value="fn3_6"/>
    <property type="match status" value="1"/>
</dbReference>
<dbReference type="InterPro" id="IPR037045">
    <property type="entry name" value="S8pro/Inhibitor_I9_sf"/>
</dbReference>
<gene>
    <name evidence="16" type="ORF">NF557_16015</name>
</gene>
<proteinExistence type="inferred from homology"/>
<keyword evidence="5 8" id="KW-0378">Hydrolase</keyword>
<feature type="chain" id="PRO_5045386007" evidence="10">
    <location>
        <begin position="35"/>
        <end position="1299"/>
    </location>
</feature>
<evidence type="ECO:0000256" key="9">
    <source>
        <dbReference type="RuleBase" id="RU003355"/>
    </source>
</evidence>
<dbReference type="Pfam" id="PF04122">
    <property type="entry name" value="CW_binding_2"/>
    <property type="match status" value="3"/>
</dbReference>
<evidence type="ECO:0000256" key="4">
    <source>
        <dbReference type="ARBA" id="ARBA00022729"/>
    </source>
</evidence>
<dbReference type="Pfam" id="PF05922">
    <property type="entry name" value="Inhibitor_I9"/>
    <property type="match status" value="1"/>
</dbReference>
<dbReference type="InterPro" id="IPR045051">
    <property type="entry name" value="SBT"/>
</dbReference>
<dbReference type="SUPFAM" id="SSF52743">
    <property type="entry name" value="Subtilisin-like"/>
    <property type="match status" value="1"/>
</dbReference>
<dbReference type="Pfam" id="PF02225">
    <property type="entry name" value="PA"/>
    <property type="match status" value="1"/>
</dbReference>
<evidence type="ECO:0000259" key="11">
    <source>
        <dbReference type="Pfam" id="PF00082"/>
    </source>
</evidence>
<accession>A0ABY4YH25</accession>
<protein>
    <submittedName>
        <fullName evidence="16">S8 family serine peptidase</fullName>
    </submittedName>
</protein>
<dbReference type="PROSITE" id="PS00138">
    <property type="entry name" value="SUBTILASE_SER"/>
    <property type="match status" value="1"/>
</dbReference>
<dbReference type="InterPro" id="IPR023827">
    <property type="entry name" value="Peptidase_S8_Asp-AS"/>
</dbReference>
<evidence type="ECO:0000256" key="5">
    <source>
        <dbReference type="ARBA" id="ARBA00022801"/>
    </source>
</evidence>
<comment type="subcellular location">
    <subcellularLocation>
        <location evidence="1">Secreted</location>
    </subcellularLocation>
</comment>
<dbReference type="CDD" id="cd02120">
    <property type="entry name" value="PA_subtilisin_like"/>
    <property type="match status" value="1"/>
</dbReference>
<dbReference type="Gene3D" id="3.50.30.30">
    <property type="match status" value="1"/>
</dbReference>
<keyword evidence="7" id="KW-0325">Glycoprotein</keyword>
<comment type="similarity">
    <text evidence="2 8 9">Belongs to the peptidase S8 family.</text>
</comment>
<dbReference type="EMBL" id="CP099490">
    <property type="protein sequence ID" value="USQ76076.1"/>
    <property type="molecule type" value="Genomic_DNA"/>
</dbReference>
<dbReference type="Gene3D" id="2.60.120.380">
    <property type="match status" value="1"/>
</dbReference>
<dbReference type="InterPro" id="IPR036852">
    <property type="entry name" value="Peptidase_S8/S53_dom_sf"/>
</dbReference>
<feature type="domain" description="Peptidase C-terminal archaeal/bacterial" evidence="13">
    <location>
        <begin position="849"/>
        <end position="912"/>
    </location>
</feature>
<dbReference type="Gene3D" id="3.40.50.200">
    <property type="entry name" value="Peptidase S8/S53 domain"/>
    <property type="match status" value="1"/>
</dbReference>
<dbReference type="InterPro" id="IPR007253">
    <property type="entry name" value="Cell_wall-bd_2"/>
</dbReference>
<dbReference type="Proteomes" id="UP001056535">
    <property type="component" value="Chromosome"/>
</dbReference>
<feature type="active site" description="Charge relay system" evidence="8">
    <location>
        <position position="187"/>
    </location>
</feature>
<sequence length="1299" mass="131194">MRKPHPGTRARIAALAASAVVVSPLAVGTMSAQADEVANLQLGETKTYIVQLADDPLVAFDGGHGLTATAPKAGEKVDADSAAAQAYTDYLGAQRADVLQTLGLSSSDVVTTYEAALNGFAVEMTAAEAIHMRKAPGVLQVWEDEIRHADTVQTPDYLGLSGDNGVWATEFGGVDNAGEGIVVGVIDTGIDPNNPSFAGEGISAPPADWAGDCNEAGVDRYAAFECNNKVIGARWYGEAFGNTVIPEEFTSARDYNGHGSHTAGTSAGNHDVPLSIQGAELGLASGMAPAAHIAAYKALWMTADGNGSGTTAGLVAAIDDAVLDGVDVINYSISGSSTNIMGPDEVAFLFAANTGIFVSTSAGNSGDTVGVSSVAHNAPWTMTVAASTHNRGAENSVTLGNDATYDGVGYGGPVEAPLVYAGDIPATGVAASEAELCATGAVDDAAADGNIVVCMRGAYALVDKGSEVANSGGVGMVMINDPAGAAGQNAIIYEVPATHLAAAEGQLVKDYAQTAAAPTATISATTNTIVNAPEMASFSSYGPALAGGGDLLKPDITAPGVDIAAAYHVDHSDPGTPTFSQISGTSMSAPHIAGLAALMKQEFPEWSPAAIKSAMMTTARDVDDAGDPIERLGTVATPLNYGAGEVQPAPSYNPGLVYDAGVNEWLDYACAIGQLSGCTGEEPAASDLNYPSISVGSLPGQQTVTRTVTDVTGVGGTYTFDIDAPEGTTVTVVPTVLTVPADGTASYEVTITATTAEPEAWTFGQLRLVSGEITVESPIAVRPLEISAPAELNGEGFSGSSSYQVTPGFTGTLSTDIDGLIPSDERPLAVTSDGPAGGAGFQDHVEPIVVPAGTKTLRISTFQSEITPAGVDMDLFLINPAYTAVVAQSAAGGSDESITLDNPAAGTYYLALDYWDGAAGAVANVPTHVWAVTDADEGNMTVSPETAPAAIGVPIDLTVAWDGLAGGARYLGNVNYLNGGETIGKTIVSVVTDGVERVAGDDRYATAAAISELYPEGADTVYVAYGEAFADALTGSAAAGAGMSTMTTPEGDAAPVLLVGKSIPTVTSDALDALAPSNIVVLGGPASVSNDIETELTAWAPVNRIGGADRYETSALLAAEFPAGLSKVYVASGYDAAFPDALAASALAGHEGVPVLLTKTNSVPATVNAAITGLNPDSVVVVGGPSSVSNGVYATLGADSRLAGDDRWETNVAITASYAADAPRAYVASGLTWPDALTGAALAGSEGAPMLLTHPDALPGVIKTELNRLSPADATIFGGPASVSHAVEDELNALLPSWQ</sequence>
<dbReference type="InterPro" id="IPR000209">
    <property type="entry name" value="Peptidase_S8/S53_dom"/>
</dbReference>
<evidence type="ECO:0000313" key="16">
    <source>
        <dbReference type="EMBL" id="USQ76076.1"/>
    </source>
</evidence>
<evidence type="ECO:0000259" key="13">
    <source>
        <dbReference type="Pfam" id="PF04151"/>
    </source>
</evidence>
<evidence type="ECO:0000259" key="14">
    <source>
        <dbReference type="Pfam" id="PF05922"/>
    </source>
</evidence>
<dbReference type="Gene3D" id="3.40.50.12090">
    <property type="match status" value="1"/>
</dbReference>
<dbReference type="InterPro" id="IPR034197">
    <property type="entry name" value="Peptidases_S8_3"/>
</dbReference>
<keyword evidence="3 8" id="KW-0645">Protease</keyword>
<evidence type="ECO:0000256" key="1">
    <source>
        <dbReference type="ARBA" id="ARBA00004613"/>
    </source>
</evidence>
<dbReference type="InterPro" id="IPR015500">
    <property type="entry name" value="Peptidase_S8_subtilisin-rel"/>
</dbReference>
<feature type="domain" description="Peptidase S8/S53" evidence="11">
    <location>
        <begin position="178"/>
        <end position="625"/>
    </location>
</feature>
<evidence type="ECO:0000256" key="7">
    <source>
        <dbReference type="ARBA" id="ARBA00023180"/>
    </source>
</evidence>
<evidence type="ECO:0000256" key="3">
    <source>
        <dbReference type="ARBA" id="ARBA00022670"/>
    </source>
</evidence>
<keyword evidence="6 8" id="KW-0720">Serine protease</keyword>
<dbReference type="PANTHER" id="PTHR10795">
    <property type="entry name" value="PROPROTEIN CONVERTASE SUBTILISIN/KEXIN"/>
    <property type="match status" value="1"/>
</dbReference>
<feature type="domain" description="Subtilisin-like protease fibronectin type-III" evidence="15">
    <location>
        <begin position="687"/>
        <end position="781"/>
    </location>
</feature>
<dbReference type="PROSITE" id="PS51892">
    <property type="entry name" value="SUBTILASE"/>
    <property type="match status" value="1"/>
</dbReference>
<evidence type="ECO:0000256" key="6">
    <source>
        <dbReference type="ARBA" id="ARBA00022825"/>
    </source>
</evidence>
<feature type="domain" description="Inhibitor I9" evidence="14">
    <location>
        <begin position="47"/>
        <end position="149"/>
    </location>
</feature>
<dbReference type="PRINTS" id="PR00723">
    <property type="entry name" value="SUBTILISIN"/>
</dbReference>
<feature type="domain" description="PA" evidence="12">
    <location>
        <begin position="414"/>
        <end position="506"/>
    </location>
</feature>
<keyword evidence="17" id="KW-1185">Reference proteome</keyword>
<dbReference type="Gene3D" id="3.30.70.80">
    <property type="entry name" value="Peptidase S8 propeptide/proteinase inhibitor I9"/>
    <property type="match status" value="1"/>
</dbReference>
<dbReference type="InterPro" id="IPR003137">
    <property type="entry name" value="PA_domain"/>
</dbReference>
<evidence type="ECO:0000313" key="17">
    <source>
        <dbReference type="Proteomes" id="UP001056535"/>
    </source>
</evidence>
<feature type="active site" description="Charge relay system" evidence="8">
    <location>
        <position position="586"/>
    </location>
</feature>
<reference evidence="16" key="1">
    <citation type="submission" date="2022-06" db="EMBL/GenBank/DDBJ databases">
        <title>Ornithinimicrobium JY.X270.</title>
        <authorList>
            <person name="Huang Y."/>
        </authorList>
    </citation>
    <scope>NUCLEOTIDE SEQUENCE</scope>
    <source>
        <strain evidence="16">JY.X270</strain>
    </source>
</reference>
<evidence type="ECO:0000256" key="2">
    <source>
        <dbReference type="ARBA" id="ARBA00011073"/>
    </source>
</evidence>